<evidence type="ECO:0000313" key="4">
    <source>
        <dbReference type="Proteomes" id="UP000792457"/>
    </source>
</evidence>
<evidence type="ECO:0008006" key="5">
    <source>
        <dbReference type="Google" id="ProtNLM"/>
    </source>
</evidence>
<dbReference type="Pfam" id="PF03999">
    <property type="entry name" value="MAP65_ASE1"/>
    <property type="match status" value="2"/>
</dbReference>
<dbReference type="OrthoDB" id="642895at2759"/>
<dbReference type="PANTHER" id="PTHR19321">
    <property type="entry name" value="PROTEIN REGULATOR OF CYTOKINESIS 1 PRC1-RELATED"/>
    <property type="match status" value="1"/>
</dbReference>
<dbReference type="InterPro" id="IPR007145">
    <property type="entry name" value="MAP65_Ase1_PRC1"/>
</dbReference>
<keyword evidence="4" id="KW-1185">Reference proteome</keyword>
<gene>
    <name evidence="3" type="ORF">J437_LFUL013236</name>
</gene>
<dbReference type="GO" id="GO:0005737">
    <property type="term" value="C:cytoplasm"/>
    <property type="evidence" value="ECO:0007669"/>
    <property type="project" value="TreeGrafter"/>
</dbReference>
<sequence>MRAEIRDLWEGCLLGSEEESEFPAISSTNYTEELLELHDLEVLRLRKEVENSKNVLEYLGKWNRLYWKQIDLDDRVDDPDRLFDNRGGQLLKEEKERKAIQKVDHYVYYKPLHITRMITRMKDDIKTLNGLWKEMGFSKEGMENRMNLVEMHCRDMFKTMVEEEEDYKSRLKIEVKQFTDEVKHLANELKEDINLDFQFESLVSAENALKAQLERLRKIKEDRLKKYWALMAKDKCISLRLGINEYPASENSIPTAEYLKTLTKEIVSKESDLERLEKVYLEKREIILSLMNEMEIKPSTALEKNIASDGISSISLSKEFLNSVQCYHQDLLQQCQERKELAIQLRETLSLLWDRLCVSAAVREVFHVDHPGHGISTINALRQEIKRCEELKRQNIKQFVEKLRAEIRDLWEGCLLGSEEESEFPAISSTNYTEELLELHDLEVLRLRKEVENSKNVLEYLGKWNRLYWKQIDLDDRVDDPDRLFDNRGGQLLKEEKERKAIQKELPKVEEMLMKHYRTWCEIRGRNFIFEGLELSEYINEMWKKYHGRKEMEKMERKRAKEMLLDQEAKLGTQVSGSKRKCLTTPGKSPASSKVLRLAPVNDKKKTPSKVIQHSSRRLLEKPKDNPGDNLAAPLGEDAANHSIASTVATYADFTVTSFYIHILFYCLFSAKTMPYLH</sequence>
<proteinExistence type="predicted"/>
<dbReference type="EMBL" id="KZ308309">
    <property type="protein sequence ID" value="KAG8227053.1"/>
    <property type="molecule type" value="Genomic_DNA"/>
</dbReference>
<dbReference type="GO" id="GO:1990023">
    <property type="term" value="C:mitotic spindle midzone"/>
    <property type="evidence" value="ECO:0007669"/>
    <property type="project" value="TreeGrafter"/>
</dbReference>
<dbReference type="Gene3D" id="1.20.58.1520">
    <property type="match status" value="2"/>
</dbReference>
<organism evidence="3 4">
    <name type="scientific">Ladona fulva</name>
    <name type="common">Scarce chaser dragonfly</name>
    <name type="synonym">Libellula fulva</name>
    <dbReference type="NCBI Taxonomy" id="123851"/>
    <lineage>
        <taxon>Eukaryota</taxon>
        <taxon>Metazoa</taxon>
        <taxon>Ecdysozoa</taxon>
        <taxon>Arthropoda</taxon>
        <taxon>Hexapoda</taxon>
        <taxon>Insecta</taxon>
        <taxon>Pterygota</taxon>
        <taxon>Palaeoptera</taxon>
        <taxon>Odonata</taxon>
        <taxon>Epiprocta</taxon>
        <taxon>Anisoptera</taxon>
        <taxon>Libelluloidea</taxon>
        <taxon>Libellulidae</taxon>
        <taxon>Ladona</taxon>
    </lineage>
</organism>
<keyword evidence="1" id="KW-0175">Coiled coil</keyword>
<reference evidence="3" key="1">
    <citation type="submission" date="2013-04" db="EMBL/GenBank/DDBJ databases">
        <authorList>
            <person name="Qu J."/>
            <person name="Murali S.C."/>
            <person name="Bandaranaike D."/>
            <person name="Bellair M."/>
            <person name="Blankenburg K."/>
            <person name="Chao H."/>
            <person name="Dinh H."/>
            <person name="Doddapaneni H."/>
            <person name="Downs B."/>
            <person name="Dugan-Rocha S."/>
            <person name="Elkadiri S."/>
            <person name="Gnanaolivu R.D."/>
            <person name="Hernandez B."/>
            <person name="Javaid M."/>
            <person name="Jayaseelan J.C."/>
            <person name="Lee S."/>
            <person name="Li M."/>
            <person name="Ming W."/>
            <person name="Munidasa M."/>
            <person name="Muniz J."/>
            <person name="Nguyen L."/>
            <person name="Ongeri F."/>
            <person name="Osuji N."/>
            <person name="Pu L.-L."/>
            <person name="Puazo M."/>
            <person name="Qu C."/>
            <person name="Quiroz J."/>
            <person name="Raj R."/>
            <person name="Weissenberger G."/>
            <person name="Xin Y."/>
            <person name="Zou X."/>
            <person name="Han Y."/>
            <person name="Richards S."/>
            <person name="Worley K."/>
            <person name="Muzny D."/>
            <person name="Gibbs R."/>
        </authorList>
    </citation>
    <scope>NUCLEOTIDE SEQUENCE</scope>
    <source>
        <strain evidence="3">Sampled in the wild</strain>
    </source>
</reference>
<evidence type="ECO:0000256" key="2">
    <source>
        <dbReference type="SAM" id="MobiDB-lite"/>
    </source>
</evidence>
<name>A0A8K0K6U7_LADFU</name>
<feature type="coiled-coil region" evidence="1">
    <location>
        <begin position="161"/>
        <end position="222"/>
    </location>
</feature>
<dbReference type="AlphaFoldDB" id="A0A8K0K6U7"/>
<dbReference type="PANTHER" id="PTHR19321:SF41">
    <property type="entry name" value="FASCETTO-RELATED"/>
    <property type="match status" value="1"/>
</dbReference>
<protein>
    <recommendedName>
        <fullName evidence="5">Protein regulator of cytokinesis 1</fullName>
    </recommendedName>
</protein>
<feature type="region of interest" description="Disordered" evidence="2">
    <location>
        <begin position="599"/>
        <end position="632"/>
    </location>
</feature>
<dbReference type="GO" id="GO:0051256">
    <property type="term" value="P:mitotic spindle midzone assembly"/>
    <property type="evidence" value="ECO:0007669"/>
    <property type="project" value="TreeGrafter"/>
</dbReference>
<dbReference type="Proteomes" id="UP000792457">
    <property type="component" value="Unassembled WGS sequence"/>
</dbReference>
<dbReference type="GO" id="GO:0008017">
    <property type="term" value="F:microtubule binding"/>
    <property type="evidence" value="ECO:0007669"/>
    <property type="project" value="InterPro"/>
</dbReference>
<reference evidence="3" key="2">
    <citation type="submission" date="2017-10" db="EMBL/GenBank/DDBJ databases">
        <title>Ladona fulva Genome sequencing and assembly.</title>
        <authorList>
            <person name="Murali S."/>
            <person name="Richards S."/>
            <person name="Bandaranaike D."/>
            <person name="Bellair M."/>
            <person name="Blankenburg K."/>
            <person name="Chao H."/>
            <person name="Dinh H."/>
            <person name="Doddapaneni H."/>
            <person name="Dugan-Rocha S."/>
            <person name="Elkadiri S."/>
            <person name="Gnanaolivu R."/>
            <person name="Hernandez B."/>
            <person name="Skinner E."/>
            <person name="Javaid M."/>
            <person name="Lee S."/>
            <person name="Li M."/>
            <person name="Ming W."/>
            <person name="Munidasa M."/>
            <person name="Muniz J."/>
            <person name="Nguyen L."/>
            <person name="Hughes D."/>
            <person name="Osuji N."/>
            <person name="Pu L.-L."/>
            <person name="Puazo M."/>
            <person name="Qu C."/>
            <person name="Quiroz J."/>
            <person name="Raj R."/>
            <person name="Weissenberger G."/>
            <person name="Xin Y."/>
            <person name="Zou X."/>
            <person name="Han Y."/>
            <person name="Worley K."/>
            <person name="Muzny D."/>
            <person name="Gibbs R."/>
        </authorList>
    </citation>
    <scope>NUCLEOTIDE SEQUENCE</scope>
    <source>
        <strain evidence="3">Sampled in the wild</strain>
    </source>
</reference>
<evidence type="ECO:0000256" key="1">
    <source>
        <dbReference type="SAM" id="Coils"/>
    </source>
</evidence>
<evidence type="ECO:0000313" key="3">
    <source>
        <dbReference type="EMBL" id="KAG8227053.1"/>
    </source>
</evidence>
<feature type="compositionally biased region" description="Basic and acidic residues" evidence="2">
    <location>
        <begin position="618"/>
        <end position="627"/>
    </location>
</feature>
<accession>A0A8K0K6U7</accession>
<comment type="caution">
    <text evidence="3">The sequence shown here is derived from an EMBL/GenBank/DDBJ whole genome shotgun (WGS) entry which is preliminary data.</text>
</comment>